<evidence type="ECO:0000256" key="9">
    <source>
        <dbReference type="ARBA" id="ARBA00023136"/>
    </source>
</evidence>
<dbReference type="InterPro" id="IPR032816">
    <property type="entry name" value="VTT_dom"/>
</dbReference>
<dbReference type="GeneID" id="91084814"/>
<name>A0AAJ8LY59_9TREE</name>
<comment type="function">
    <text evidence="1">Golgi membrane protein involved in vesicular trafficking and spindle migration.</text>
</comment>
<feature type="region of interest" description="Disordered" evidence="10">
    <location>
        <begin position="443"/>
        <end position="470"/>
    </location>
</feature>
<reference evidence="13" key="1">
    <citation type="submission" date="2016-06" db="EMBL/GenBank/DDBJ databases">
        <authorList>
            <person name="Cuomo C."/>
            <person name="Litvintseva A."/>
            <person name="Heitman J."/>
            <person name="Chen Y."/>
            <person name="Sun S."/>
            <person name="Springer D."/>
            <person name="Dromer F."/>
            <person name="Young S."/>
            <person name="Zeng Q."/>
            <person name="Chapman S."/>
            <person name="Gujja S."/>
            <person name="Saif S."/>
            <person name="Birren B."/>
        </authorList>
    </citation>
    <scope>NUCLEOTIDE SEQUENCE</scope>
    <source>
        <strain evidence="13">CBS 7841</strain>
    </source>
</reference>
<evidence type="ECO:0000256" key="8">
    <source>
        <dbReference type="ARBA" id="ARBA00023034"/>
    </source>
</evidence>
<dbReference type="EMBL" id="CP143784">
    <property type="protein sequence ID" value="WVN85453.1"/>
    <property type="molecule type" value="Genomic_DNA"/>
</dbReference>
<reference evidence="13" key="3">
    <citation type="submission" date="2024-01" db="EMBL/GenBank/DDBJ databases">
        <authorList>
            <person name="Coelho M.A."/>
            <person name="David-Palma M."/>
            <person name="Shea T."/>
            <person name="Sun S."/>
            <person name="Cuomo C.A."/>
            <person name="Heitman J."/>
        </authorList>
    </citation>
    <scope>NUCLEOTIDE SEQUENCE</scope>
    <source>
        <strain evidence="13">CBS 7841</strain>
    </source>
</reference>
<keyword evidence="14" id="KW-1185">Reference proteome</keyword>
<dbReference type="Proteomes" id="UP000094043">
    <property type="component" value="Chromosome 1"/>
</dbReference>
<feature type="transmembrane region" description="Helical" evidence="11">
    <location>
        <begin position="290"/>
        <end position="312"/>
    </location>
</feature>
<keyword evidence="6 11" id="KW-0812">Transmembrane</keyword>
<evidence type="ECO:0000256" key="11">
    <source>
        <dbReference type="SAM" id="Phobius"/>
    </source>
</evidence>
<protein>
    <recommendedName>
        <fullName evidence="4">Golgi apparatus membrane protein TVP38</fullName>
    </recommendedName>
    <alternativeName>
        <fullName evidence="5">Golgi apparatus membrane protein tvp38</fullName>
    </alternativeName>
</protein>
<proteinExistence type="inferred from homology"/>
<feature type="transmembrane region" description="Helical" evidence="11">
    <location>
        <begin position="106"/>
        <end position="124"/>
    </location>
</feature>
<feature type="compositionally biased region" description="Low complexity" evidence="10">
    <location>
        <begin position="55"/>
        <end position="64"/>
    </location>
</feature>
<evidence type="ECO:0000256" key="6">
    <source>
        <dbReference type="ARBA" id="ARBA00022692"/>
    </source>
</evidence>
<feature type="transmembrane region" description="Helical" evidence="11">
    <location>
        <begin position="145"/>
        <end position="164"/>
    </location>
</feature>
<dbReference type="Pfam" id="PF09335">
    <property type="entry name" value="VTT_dom"/>
    <property type="match status" value="1"/>
</dbReference>
<evidence type="ECO:0000256" key="10">
    <source>
        <dbReference type="SAM" id="MobiDB-lite"/>
    </source>
</evidence>
<evidence type="ECO:0000259" key="12">
    <source>
        <dbReference type="Pfam" id="PF09335"/>
    </source>
</evidence>
<evidence type="ECO:0000256" key="5">
    <source>
        <dbReference type="ARBA" id="ARBA00020673"/>
    </source>
</evidence>
<feature type="transmembrane region" description="Helical" evidence="11">
    <location>
        <begin position="257"/>
        <end position="278"/>
    </location>
</feature>
<evidence type="ECO:0000256" key="4">
    <source>
        <dbReference type="ARBA" id="ARBA00013533"/>
    </source>
</evidence>
<evidence type="ECO:0000256" key="3">
    <source>
        <dbReference type="ARBA" id="ARBA00008640"/>
    </source>
</evidence>
<reference evidence="13" key="2">
    <citation type="journal article" date="2022" name="Elife">
        <title>Obligate sexual reproduction of a homothallic fungus closely related to the Cryptococcus pathogenic species complex.</title>
        <authorList>
            <person name="Passer A.R."/>
            <person name="Clancey S.A."/>
            <person name="Shea T."/>
            <person name="David-Palma M."/>
            <person name="Averette A.F."/>
            <person name="Boekhout T."/>
            <person name="Porcel B.M."/>
            <person name="Nowrousian M."/>
            <person name="Cuomo C.A."/>
            <person name="Sun S."/>
            <person name="Heitman J."/>
            <person name="Coelho M.A."/>
        </authorList>
    </citation>
    <scope>NUCLEOTIDE SEQUENCE</scope>
    <source>
        <strain evidence="13">CBS 7841</strain>
    </source>
</reference>
<evidence type="ECO:0000313" key="14">
    <source>
        <dbReference type="Proteomes" id="UP000094043"/>
    </source>
</evidence>
<organism evidence="13 14">
    <name type="scientific">Cryptococcus depauperatus CBS 7841</name>
    <dbReference type="NCBI Taxonomy" id="1295531"/>
    <lineage>
        <taxon>Eukaryota</taxon>
        <taxon>Fungi</taxon>
        <taxon>Dikarya</taxon>
        <taxon>Basidiomycota</taxon>
        <taxon>Agaricomycotina</taxon>
        <taxon>Tremellomycetes</taxon>
        <taxon>Tremellales</taxon>
        <taxon>Cryptococcaceae</taxon>
        <taxon>Cryptococcus</taxon>
    </lineage>
</organism>
<gene>
    <name evidence="13" type="ORF">L203_100599</name>
</gene>
<feature type="region of interest" description="Disordered" evidence="10">
    <location>
        <begin position="40"/>
        <end position="64"/>
    </location>
</feature>
<evidence type="ECO:0000256" key="2">
    <source>
        <dbReference type="ARBA" id="ARBA00004653"/>
    </source>
</evidence>
<sequence length="683" mass="75064">MRLPIPTIFTHHTFLQSLKTRQQQPYASQSRLYLTSRGTLSPRSSLDGSDSHQASSRPSPTLSLPSIHDSNSVLALVKEDYANCKVYMKDFDSKQALKTVLRRHMYKWYIIIIIVIAVTALLSAKHKSVVQSCEPVTRTIRKWPGGWLIPIAVLVVVSFPPLVGHEIVGILCGLVWGLWIGFAILAAGTFLGEIATWIAFKWCCQTRAAKFEKKNKLYASLTQLIREKSFTFLLILRFSAVPGHITTAVSASAGASFTSYLLAAILTLPKQWTIVYLGKAFGTRNRTNTIVSVVCTVITILMTIIAAIYIYYQMRLIMHRQDIALPMTIDTASTSMTISELMDEKHDDTLRARRPWLYANNSSTDVNQAGFRTPMRSWSMPGHMNEEELREWVRGIKEEQIATETLATALNSGGIGGTEGIPVIKVDGICVHDPLPPTFLSPPSKDPHGQISSSTLNTPMINTPSSPSPSLLETSDFNISTSTPRCVASAGTPISSNPFSTCDSPLPSTRQRTGGREIADDADAYARSHGAKRPEQGRMRSDSRTALLGRPVDDAALDYGGSSWKRVYNRARGDSVASSSLGSRPIFDELGRPRDDSAATANGRPTLEDLGVIKGEDGYIRKEYEIFGRSRENSTAALPGTPDIFVGTPSEFSGNWSDSGFIKGDAQESLKEEYDQGKQAKFN</sequence>
<comment type="similarity">
    <text evidence="3">Belongs to the TVP38/TMEM64 family.</text>
</comment>
<evidence type="ECO:0000256" key="7">
    <source>
        <dbReference type="ARBA" id="ARBA00022989"/>
    </source>
</evidence>
<keyword evidence="9 11" id="KW-0472">Membrane</keyword>
<dbReference type="PANTHER" id="PTHR47549:SF2">
    <property type="entry name" value="GOLGI APPARATUS MEMBRANE PROTEIN TVP38"/>
    <property type="match status" value="1"/>
</dbReference>
<feature type="compositionally biased region" description="Polar residues" evidence="10">
    <location>
        <begin position="492"/>
        <end position="512"/>
    </location>
</feature>
<dbReference type="KEGG" id="cdep:91084814"/>
<dbReference type="RefSeq" id="XP_066066153.1">
    <property type="nucleotide sequence ID" value="XM_066210056.1"/>
</dbReference>
<feature type="region of interest" description="Disordered" evidence="10">
    <location>
        <begin position="575"/>
        <end position="603"/>
    </location>
</feature>
<dbReference type="GO" id="GO:0000139">
    <property type="term" value="C:Golgi membrane"/>
    <property type="evidence" value="ECO:0007669"/>
    <property type="project" value="UniProtKB-SubCell"/>
</dbReference>
<dbReference type="InterPro" id="IPR051076">
    <property type="entry name" value="Golgi_membrane_TVP38/TMEM64"/>
</dbReference>
<keyword evidence="8" id="KW-0333">Golgi apparatus</keyword>
<evidence type="ECO:0000313" key="13">
    <source>
        <dbReference type="EMBL" id="WVN85453.1"/>
    </source>
</evidence>
<feature type="transmembrane region" description="Helical" evidence="11">
    <location>
        <begin position="230"/>
        <end position="251"/>
    </location>
</feature>
<comment type="subcellular location">
    <subcellularLocation>
        <location evidence="2">Golgi apparatus membrane</location>
        <topology evidence="2">Multi-pass membrane protein</topology>
    </subcellularLocation>
</comment>
<feature type="compositionally biased region" description="Polar residues" evidence="10">
    <location>
        <begin position="450"/>
        <end position="463"/>
    </location>
</feature>
<dbReference type="PANTHER" id="PTHR47549">
    <property type="entry name" value="GOLGI APPARATUS MEMBRANE PROTEIN TVP38-RELATED"/>
    <property type="match status" value="1"/>
</dbReference>
<keyword evidence="7 11" id="KW-1133">Transmembrane helix</keyword>
<feature type="transmembrane region" description="Helical" evidence="11">
    <location>
        <begin position="176"/>
        <end position="200"/>
    </location>
</feature>
<feature type="region of interest" description="Disordered" evidence="10">
    <location>
        <begin position="490"/>
        <end position="547"/>
    </location>
</feature>
<evidence type="ECO:0000256" key="1">
    <source>
        <dbReference type="ARBA" id="ARBA00002978"/>
    </source>
</evidence>
<feature type="compositionally biased region" description="Basic and acidic residues" evidence="10">
    <location>
        <begin position="586"/>
        <end position="597"/>
    </location>
</feature>
<dbReference type="AlphaFoldDB" id="A0AAJ8LY59"/>
<feature type="domain" description="VTT" evidence="12">
    <location>
        <begin position="165"/>
        <end position="279"/>
    </location>
</feature>
<accession>A0AAJ8LY59</accession>
<feature type="compositionally biased region" description="Basic and acidic residues" evidence="10">
    <location>
        <begin position="532"/>
        <end position="543"/>
    </location>
</feature>
<feature type="compositionally biased region" description="Polar residues" evidence="10">
    <location>
        <begin position="40"/>
        <end position="54"/>
    </location>
</feature>